<name>A0A4Q0Y7K8_9BACT</name>
<sequence length="434" mass="48798">MIKDIYRPFFDKHTNILDFVRYNTIGKSKKEYFDYTATGLAFRQIENRIRDVLETYANTHSKESSNANITSDYYNNAILSLKKSLELKKGFSILPAGCGSTAAIKKFQELLGLYIPPATKKRYSLNIPKEQLPLVVVGPYEHHSNEVSYREALCEIKRVGLTKDGLIDKEQLEEILKNNQHREIVGSFCIASNVTGIITCYKDISTILRKYKAIVCFDAAASSPYMNVDCDYYDAMFISPHKLLGGPGSCGLLIIKDSIVDTSLSPTFAGGGTVSYVNSQIQEYEKELSVRETAGTPGILQLIRSALAYQLRNEIGFEFIMQRKQELLSHLVTKLEKIENIKIYGNKTCTNIGIISFNIKDINPYDICRKLSSNGGIQTRAGCSCAGPYGHDLLGFHSKEELQQKPGWLRISIHYSQTLDEIDNLVEAIKQSIY</sequence>
<reference evidence="3 4" key="1">
    <citation type="submission" date="2017-10" db="EMBL/GenBank/DDBJ databases">
        <title>Genomics of the genus Arcobacter.</title>
        <authorList>
            <person name="Perez-Cataluna A."/>
            <person name="Figueras M.J."/>
        </authorList>
    </citation>
    <scope>NUCLEOTIDE SEQUENCE [LARGE SCALE GENOMIC DNA]</scope>
    <source>
        <strain evidence="3 4">CECT 8993</strain>
    </source>
</reference>
<evidence type="ECO:0000313" key="4">
    <source>
        <dbReference type="Proteomes" id="UP000290172"/>
    </source>
</evidence>
<dbReference type="SUPFAM" id="SSF53383">
    <property type="entry name" value="PLP-dependent transferases"/>
    <property type="match status" value="1"/>
</dbReference>
<dbReference type="EMBL" id="PDKJ01000020">
    <property type="protein sequence ID" value="RXJ65843.1"/>
    <property type="molecule type" value="Genomic_DNA"/>
</dbReference>
<dbReference type="RefSeq" id="WP_128983330.1">
    <property type="nucleotide sequence ID" value="NZ_PDKJ01000020.1"/>
</dbReference>
<dbReference type="Gene3D" id="3.40.640.10">
    <property type="entry name" value="Type I PLP-dependent aspartate aminotransferase-like (Major domain)"/>
    <property type="match status" value="1"/>
</dbReference>
<protein>
    <submittedName>
        <fullName evidence="3">Aminotransferase</fullName>
    </submittedName>
</protein>
<evidence type="ECO:0000313" key="3">
    <source>
        <dbReference type="EMBL" id="RXJ65843.1"/>
    </source>
</evidence>
<dbReference type="InterPro" id="IPR015422">
    <property type="entry name" value="PyrdxlP-dep_Trfase_small"/>
</dbReference>
<evidence type="ECO:0000256" key="1">
    <source>
        <dbReference type="ARBA" id="ARBA00022898"/>
    </source>
</evidence>
<keyword evidence="3" id="KW-0032">Aminotransferase</keyword>
<dbReference type="InterPro" id="IPR015421">
    <property type="entry name" value="PyrdxlP-dep_Trfase_major"/>
</dbReference>
<dbReference type="PANTHER" id="PTHR43586">
    <property type="entry name" value="CYSTEINE DESULFURASE"/>
    <property type="match status" value="1"/>
</dbReference>
<dbReference type="InterPro" id="IPR015424">
    <property type="entry name" value="PyrdxlP-dep_Trfase"/>
</dbReference>
<dbReference type="PANTHER" id="PTHR43586:SF8">
    <property type="entry name" value="CYSTEINE DESULFURASE 1, CHLOROPLASTIC"/>
    <property type="match status" value="1"/>
</dbReference>
<comment type="caution">
    <text evidence="3">The sequence shown here is derived from an EMBL/GenBank/DDBJ whole genome shotgun (WGS) entry which is preliminary data.</text>
</comment>
<dbReference type="InterPro" id="IPR000192">
    <property type="entry name" value="Aminotrans_V_dom"/>
</dbReference>
<proteinExistence type="predicted"/>
<keyword evidence="3" id="KW-0808">Transferase</keyword>
<organism evidence="3 4">
    <name type="scientific">Halarcobacter ebronensis</name>
    <dbReference type="NCBI Taxonomy" id="1462615"/>
    <lineage>
        <taxon>Bacteria</taxon>
        <taxon>Pseudomonadati</taxon>
        <taxon>Campylobacterota</taxon>
        <taxon>Epsilonproteobacteria</taxon>
        <taxon>Campylobacterales</taxon>
        <taxon>Arcobacteraceae</taxon>
        <taxon>Halarcobacter</taxon>
    </lineage>
</organism>
<evidence type="ECO:0000259" key="2">
    <source>
        <dbReference type="Pfam" id="PF00266"/>
    </source>
</evidence>
<gene>
    <name evidence="3" type="ORF">CRV08_14330</name>
</gene>
<feature type="domain" description="Aminotransferase class V" evidence="2">
    <location>
        <begin position="135"/>
        <end position="425"/>
    </location>
</feature>
<dbReference type="AlphaFoldDB" id="A0A4Q0Y7K8"/>
<keyword evidence="1" id="KW-0663">Pyridoxal phosphate</keyword>
<dbReference type="GO" id="GO:0008483">
    <property type="term" value="F:transaminase activity"/>
    <property type="evidence" value="ECO:0007669"/>
    <property type="project" value="UniProtKB-KW"/>
</dbReference>
<dbReference type="Proteomes" id="UP000290172">
    <property type="component" value="Unassembled WGS sequence"/>
</dbReference>
<dbReference type="Gene3D" id="3.90.1150.10">
    <property type="entry name" value="Aspartate Aminotransferase, domain 1"/>
    <property type="match status" value="1"/>
</dbReference>
<dbReference type="Pfam" id="PF00266">
    <property type="entry name" value="Aminotran_5"/>
    <property type="match status" value="1"/>
</dbReference>
<accession>A0A4Q0Y7K8</accession>